<dbReference type="GO" id="GO:0055085">
    <property type="term" value="P:transmembrane transport"/>
    <property type="evidence" value="ECO:0007669"/>
    <property type="project" value="TreeGrafter"/>
</dbReference>
<dbReference type="GO" id="GO:0005886">
    <property type="term" value="C:plasma membrane"/>
    <property type="evidence" value="ECO:0007669"/>
    <property type="project" value="UniProtKB-SubCell"/>
</dbReference>
<keyword evidence="7 8" id="KW-0472">Membrane</keyword>
<keyword evidence="5 8" id="KW-0812">Transmembrane</keyword>
<name>A0A1V8YP74_9ENTE</name>
<feature type="transmembrane region" description="Helical" evidence="8">
    <location>
        <begin position="275"/>
        <end position="298"/>
    </location>
</feature>
<evidence type="ECO:0000256" key="7">
    <source>
        <dbReference type="ARBA" id="ARBA00023136"/>
    </source>
</evidence>
<feature type="transmembrane region" description="Helical" evidence="8">
    <location>
        <begin position="218"/>
        <end position="243"/>
    </location>
</feature>
<dbReference type="Proteomes" id="UP000192477">
    <property type="component" value="Unassembled WGS sequence"/>
</dbReference>
<dbReference type="Pfam" id="PF01594">
    <property type="entry name" value="AI-2E_transport"/>
    <property type="match status" value="1"/>
</dbReference>
<dbReference type="PANTHER" id="PTHR21716:SF53">
    <property type="entry name" value="PERMEASE PERM-RELATED"/>
    <property type="match status" value="1"/>
</dbReference>
<accession>A0A1V8YP74</accession>
<sequence length="379" mass="42715">MYSKFKESKLLFWTVELVLTIIGVFFILQMPNVFSPILKMVSAVVLPLFTAGFFYYMFDPIVVFLEKHRIPRVYGYILTFAVLLVLAILAIMNVIPQLVEQTVQLSKSLPIYAEETSKWINELAQREEIKNFNIEEQLAAENLSLSNLFNLVLVSLTSSVSKIFSFMMQFFVLLFTVPFILLFMFKDGHKFIDALSNFFPQGIRGELRQTVKELNETLSAYISSTIVDAVIIGVMSFIAMTIFKQPYSLLLAVFCGVTNIIPYVGPFIGAVPAVIVGFFVSPFQALYMALSILVIQQLDGNVIKPLLFGKTMNMHPLTIILVLIGAGSVAGIMGMLICIPVYAVIKTLVLNIRKIYLLRKFESTAEKENQFVKISKNDN</sequence>
<feature type="transmembrane region" description="Helical" evidence="8">
    <location>
        <begin position="73"/>
        <end position="95"/>
    </location>
</feature>
<proteinExistence type="inferred from homology"/>
<dbReference type="PANTHER" id="PTHR21716">
    <property type="entry name" value="TRANSMEMBRANE PROTEIN"/>
    <property type="match status" value="1"/>
</dbReference>
<protein>
    <submittedName>
        <fullName evidence="9">AI-2E family transporter</fullName>
    </submittedName>
</protein>
<feature type="transmembrane region" description="Helical" evidence="8">
    <location>
        <begin position="249"/>
        <end position="268"/>
    </location>
</feature>
<dbReference type="OrthoDB" id="9793390at2"/>
<dbReference type="RefSeq" id="WP_081183266.1">
    <property type="nucleotide sequence ID" value="NZ_MJEA01000004.1"/>
</dbReference>
<keyword evidence="4" id="KW-1003">Cell membrane</keyword>
<evidence type="ECO:0000256" key="2">
    <source>
        <dbReference type="ARBA" id="ARBA00009773"/>
    </source>
</evidence>
<comment type="similarity">
    <text evidence="2">Belongs to the autoinducer-2 exporter (AI-2E) (TC 2.A.86) family.</text>
</comment>
<evidence type="ECO:0000256" key="4">
    <source>
        <dbReference type="ARBA" id="ARBA00022475"/>
    </source>
</evidence>
<keyword evidence="3" id="KW-0813">Transport</keyword>
<evidence type="ECO:0000256" key="8">
    <source>
        <dbReference type="SAM" id="Phobius"/>
    </source>
</evidence>
<feature type="transmembrane region" description="Helical" evidence="8">
    <location>
        <begin position="163"/>
        <end position="185"/>
    </location>
</feature>
<dbReference type="STRING" id="112904.BH747_05675"/>
<dbReference type="AlphaFoldDB" id="A0A1V8YP74"/>
<feature type="transmembrane region" description="Helical" evidence="8">
    <location>
        <begin position="12"/>
        <end position="31"/>
    </location>
</feature>
<comment type="caution">
    <text evidence="9">The sequence shown here is derived from an EMBL/GenBank/DDBJ whole genome shotgun (WGS) entry which is preliminary data.</text>
</comment>
<evidence type="ECO:0000256" key="5">
    <source>
        <dbReference type="ARBA" id="ARBA00022692"/>
    </source>
</evidence>
<evidence type="ECO:0000313" key="10">
    <source>
        <dbReference type="Proteomes" id="UP000192477"/>
    </source>
</evidence>
<comment type="subcellular location">
    <subcellularLocation>
        <location evidence="1">Cell membrane</location>
        <topology evidence="1">Multi-pass membrane protein</topology>
    </subcellularLocation>
</comment>
<evidence type="ECO:0000256" key="3">
    <source>
        <dbReference type="ARBA" id="ARBA00022448"/>
    </source>
</evidence>
<feature type="transmembrane region" description="Helical" evidence="8">
    <location>
        <begin position="37"/>
        <end position="58"/>
    </location>
</feature>
<keyword evidence="6 8" id="KW-1133">Transmembrane helix</keyword>
<organism evidence="9 10">
    <name type="scientific">Enterococcus villorum</name>
    <dbReference type="NCBI Taxonomy" id="112904"/>
    <lineage>
        <taxon>Bacteria</taxon>
        <taxon>Bacillati</taxon>
        <taxon>Bacillota</taxon>
        <taxon>Bacilli</taxon>
        <taxon>Lactobacillales</taxon>
        <taxon>Enterococcaceae</taxon>
        <taxon>Enterococcus</taxon>
    </lineage>
</organism>
<feature type="transmembrane region" description="Helical" evidence="8">
    <location>
        <begin position="318"/>
        <end position="345"/>
    </location>
</feature>
<dbReference type="InterPro" id="IPR002549">
    <property type="entry name" value="AI-2E-like"/>
</dbReference>
<evidence type="ECO:0000256" key="6">
    <source>
        <dbReference type="ARBA" id="ARBA00022989"/>
    </source>
</evidence>
<evidence type="ECO:0000313" key="9">
    <source>
        <dbReference type="EMBL" id="OQO70514.1"/>
    </source>
</evidence>
<dbReference type="EMBL" id="MJEA01000004">
    <property type="protein sequence ID" value="OQO70514.1"/>
    <property type="molecule type" value="Genomic_DNA"/>
</dbReference>
<evidence type="ECO:0000256" key="1">
    <source>
        <dbReference type="ARBA" id="ARBA00004651"/>
    </source>
</evidence>
<reference evidence="9 10" key="1">
    <citation type="journal article" date="2017" name="BMC Microbiol.">
        <title>Comparative genomics of Enterococcus spp. isolated from bovine feces.</title>
        <authorList>
            <person name="Beukers A.G."/>
            <person name="Zaheer R."/>
            <person name="Goji N."/>
            <person name="Amoako K.K."/>
            <person name="Chaves A.V."/>
            <person name="Ward M.P."/>
            <person name="McAllister T.A."/>
        </authorList>
    </citation>
    <scope>NUCLEOTIDE SEQUENCE [LARGE SCALE GENOMIC DNA]</scope>
    <source>
        <strain evidence="9 10">F1129D 143</strain>
    </source>
</reference>
<gene>
    <name evidence="9" type="ORF">BH747_05675</name>
</gene>